<name>A0A2S2KRE1_9ARCH</name>
<dbReference type="Proteomes" id="UP000245829">
    <property type="component" value="Unassembled WGS sequence"/>
</dbReference>
<organism evidence="1 2">
    <name type="scientific">Nitrosopumilus zosterae</name>
    <dbReference type="NCBI Taxonomy" id="718286"/>
    <lineage>
        <taxon>Archaea</taxon>
        <taxon>Nitrososphaerota</taxon>
        <taxon>Nitrososphaeria</taxon>
        <taxon>Nitrosopumilales</taxon>
        <taxon>Nitrosopumilaceae</taxon>
        <taxon>Nitrosopumilus</taxon>
    </lineage>
</organism>
<dbReference type="InterPro" id="IPR018247">
    <property type="entry name" value="EF_Hand_1_Ca_BS"/>
</dbReference>
<dbReference type="RefSeq" id="WP_109876859.1">
    <property type="nucleotide sequence ID" value="NZ_AP026695.1"/>
</dbReference>
<gene>
    <name evidence="1" type="ORF">NZNM25_10410</name>
</gene>
<comment type="caution">
    <text evidence="1">The sequence shown here is derived from an EMBL/GenBank/DDBJ whole genome shotgun (WGS) entry which is preliminary data.</text>
</comment>
<dbReference type="PROSITE" id="PS00018">
    <property type="entry name" value="EF_HAND_1"/>
    <property type="match status" value="1"/>
</dbReference>
<dbReference type="AlphaFoldDB" id="A0A2S2KRE1"/>
<dbReference type="GeneID" id="76208623"/>
<protein>
    <submittedName>
        <fullName evidence="1">Uncharacterized protein</fullName>
    </submittedName>
</protein>
<dbReference type="EMBL" id="BGKI01000004">
    <property type="protein sequence ID" value="GBH34250.1"/>
    <property type="molecule type" value="Genomic_DNA"/>
</dbReference>
<keyword evidence="2" id="KW-1185">Reference proteome</keyword>
<accession>A0A2S2KRE1</accession>
<sequence length="418" mass="47948">MKTRFLMFIGMIVISAGFLNTVQGFSDDGFDTGRFSDFHYGEKFYQYQYQPFGALVGDSSSRCHFTSDFILSENSLSESGHAKYKFPNDMIWPGGYESSTFFIINSPSFNFPADNNFEKIIPSQAKDGSVILEFDLVPGLNTFLANSTAFWDSQRSQMIDCPNPFDFEKQDAKYYDFVYPLKVQQNRAMTFDLDKNDFLCKSEFVLIQKYDDSPACVNKQTAVKLTNKEQRSGWNASEQLWKYLSSKMNELYSDNNCPKYCLILDEKYAVDNVGQTLGKTIGLPKFLPDAYEYFQFHHHETYSVIQISPVPISLNTSWNDFYWQDNGIFLRFSETPVTVDANASVEHWAKNHNAKKISLDSGELIYLKKRELGFNEQIGGIYPTLSEAQFVRDGLVISVAGYVSDENMENIVRSFYTK</sequence>
<proteinExistence type="predicted"/>
<reference evidence="1 2" key="1">
    <citation type="submission" date="2018-05" db="EMBL/GenBank/DDBJ databases">
        <title>genome sequencing of Nitrosopumilus sp. NM25.</title>
        <authorList>
            <person name="Mori K."/>
            <person name="Nakagawa T."/>
        </authorList>
    </citation>
    <scope>NUCLEOTIDE SEQUENCE [LARGE SCALE GENOMIC DNA]</scope>
    <source>
        <strain evidence="1 2">NM25</strain>
    </source>
</reference>
<evidence type="ECO:0000313" key="1">
    <source>
        <dbReference type="EMBL" id="GBH34250.1"/>
    </source>
</evidence>
<evidence type="ECO:0000313" key="2">
    <source>
        <dbReference type="Proteomes" id="UP000245829"/>
    </source>
</evidence>